<sequence length="300" mass="33525">MDMFEFLATHQLVAIICVGIFGLIVGSFLNVVIYRLPIMMERDWRNQCAELLQQPSTTTDNEPIFNLAYPASRCPSCGHHITALENIPLFSYLWQRGKCTACHTTISARYPTIEAISALLAMLTVWQTWHLIDFGLPLLGFVFLTWALLTLSMIDIDHQLLPDAITLPILWLGILLNLLGFYPQVGLYNSVIGAMAGYLSLWSVYMLFKLITGKEGMGFGDFKLLAMLGAWMGWQALPVIILFSSLVGAVVGISLIVIRGQDRNIPIPFGPYLAAAGWIYLLWGDLLVHWYQHMTGIGVT</sequence>
<dbReference type="InterPro" id="IPR014032">
    <property type="entry name" value="Peptidase_A24A_bac"/>
</dbReference>
<evidence type="ECO:0000256" key="14">
    <source>
        <dbReference type="ARBA" id="ARBA00050401"/>
    </source>
</evidence>
<evidence type="ECO:0000256" key="19">
    <source>
        <dbReference type="SAM" id="Phobius"/>
    </source>
</evidence>
<keyword evidence="13 18" id="KW-0511">Multifunctional enzyme</keyword>
<comment type="similarity">
    <text evidence="2 17">Belongs to the peptidase A24 family.</text>
</comment>
<dbReference type="PANTHER" id="PTHR30487:SF0">
    <property type="entry name" value="PREPILIN LEADER PEPTIDASE_N-METHYLTRANSFERASE-RELATED"/>
    <property type="match status" value="1"/>
</dbReference>
<evidence type="ECO:0000256" key="6">
    <source>
        <dbReference type="ARBA" id="ARBA00022670"/>
    </source>
</evidence>
<keyword evidence="8" id="KW-0949">S-adenosyl-L-methionine</keyword>
<keyword evidence="9 18" id="KW-0812">Transmembrane</keyword>
<dbReference type="AlphaFoldDB" id="I3CJL2"/>
<keyword evidence="4" id="KW-0997">Cell inner membrane</keyword>
<dbReference type="InterPro" id="IPR010627">
    <property type="entry name" value="Prepilin_pept_A24_N"/>
</dbReference>
<dbReference type="PRINTS" id="PR00864">
    <property type="entry name" value="PREPILNPTASE"/>
</dbReference>
<evidence type="ECO:0000313" key="23">
    <source>
        <dbReference type="Proteomes" id="UP000005744"/>
    </source>
</evidence>
<dbReference type="MEROPS" id="A24.001"/>
<dbReference type="InterPro" id="IPR050882">
    <property type="entry name" value="Prepilin_peptidase/N-MTase"/>
</dbReference>
<keyword evidence="10 18" id="KW-0378">Hydrolase</keyword>
<dbReference type="STRING" id="395493.BegalDRAFT_2977"/>
<dbReference type="Proteomes" id="UP000005744">
    <property type="component" value="Unassembled WGS sequence"/>
</dbReference>
<evidence type="ECO:0000313" key="22">
    <source>
        <dbReference type="EMBL" id="EIJ43805.1"/>
    </source>
</evidence>
<dbReference type="Gene3D" id="1.20.120.1220">
    <property type="match status" value="1"/>
</dbReference>
<keyword evidence="11 19" id="KW-1133">Transmembrane helix</keyword>
<dbReference type="InterPro" id="IPR000045">
    <property type="entry name" value="Prepilin_IV_endopep_pep"/>
</dbReference>
<name>I3CJL2_9GAMM</name>
<keyword evidence="7 18" id="KW-0808">Transferase</keyword>
<feature type="domain" description="Prepilin type IV endopeptidase peptidase" evidence="20">
    <location>
        <begin position="143"/>
        <end position="253"/>
    </location>
</feature>
<comment type="catalytic activity">
    <reaction evidence="14 18">
        <text>Typically cleaves a -Gly-|-Phe- bond to release an N-terminal, basic peptide of 5-8 residues from type IV prepilin, and then N-methylates the new N-terminal amino group, the methyl donor being S-adenosyl-L-methionine.</text>
        <dbReference type="EC" id="3.4.23.43"/>
    </reaction>
</comment>
<dbReference type="EMBL" id="JH600070">
    <property type="protein sequence ID" value="EIJ43805.1"/>
    <property type="molecule type" value="Genomic_DNA"/>
</dbReference>
<feature type="transmembrane region" description="Helical" evidence="19">
    <location>
        <begin position="12"/>
        <end position="36"/>
    </location>
</feature>
<proteinExistence type="inferred from homology"/>
<evidence type="ECO:0000256" key="10">
    <source>
        <dbReference type="ARBA" id="ARBA00022801"/>
    </source>
</evidence>
<evidence type="ECO:0000256" key="11">
    <source>
        <dbReference type="ARBA" id="ARBA00022989"/>
    </source>
</evidence>
<dbReference type="HOGENOM" id="CLU_057101_0_0_6"/>
<dbReference type="eggNOG" id="COG1989">
    <property type="taxonomic scope" value="Bacteria"/>
</dbReference>
<evidence type="ECO:0000256" key="16">
    <source>
        <dbReference type="ARBA" id="ARBA00071870"/>
    </source>
</evidence>
<evidence type="ECO:0000256" key="4">
    <source>
        <dbReference type="ARBA" id="ARBA00022519"/>
    </source>
</evidence>
<dbReference type="OrthoDB" id="9789291at2"/>
<keyword evidence="3" id="KW-1003">Cell membrane</keyword>
<feature type="transmembrane region" description="Helical" evidence="19">
    <location>
        <begin position="191"/>
        <end position="211"/>
    </location>
</feature>
<dbReference type="GO" id="GO:0008168">
    <property type="term" value="F:methyltransferase activity"/>
    <property type="evidence" value="ECO:0007669"/>
    <property type="project" value="UniProtKB-KW"/>
</dbReference>
<evidence type="ECO:0000259" key="21">
    <source>
        <dbReference type="Pfam" id="PF06750"/>
    </source>
</evidence>
<dbReference type="RefSeq" id="WP_002691310.1">
    <property type="nucleotide sequence ID" value="NZ_JH600070.1"/>
</dbReference>
<evidence type="ECO:0000259" key="20">
    <source>
        <dbReference type="Pfam" id="PF01478"/>
    </source>
</evidence>
<evidence type="ECO:0000256" key="9">
    <source>
        <dbReference type="ARBA" id="ARBA00022692"/>
    </source>
</evidence>
<dbReference type="Pfam" id="PF01478">
    <property type="entry name" value="Peptidase_A24"/>
    <property type="match status" value="1"/>
</dbReference>
<feature type="transmembrane region" description="Helical" evidence="19">
    <location>
        <begin position="269"/>
        <end position="291"/>
    </location>
</feature>
<evidence type="ECO:0000256" key="1">
    <source>
        <dbReference type="ARBA" id="ARBA00004429"/>
    </source>
</evidence>
<keyword evidence="23" id="KW-1185">Reference proteome</keyword>
<comment type="subcellular location">
    <subcellularLocation>
        <location evidence="1">Cell inner membrane</location>
        <topology evidence="1">Multi-pass membrane protein</topology>
    </subcellularLocation>
    <subcellularLocation>
        <location evidence="18">Cell membrane</location>
        <topology evidence="18">Multi-pass membrane protein</topology>
    </subcellularLocation>
</comment>
<gene>
    <name evidence="22" type="ORF">BegalDRAFT_2977</name>
</gene>
<feature type="domain" description="Prepilin peptidase A24 N-terminal" evidence="21">
    <location>
        <begin position="20"/>
        <end position="127"/>
    </location>
</feature>
<protein>
    <recommendedName>
        <fullName evidence="16 18">Prepilin leader peptidase/N-methyltransferase</fullName>
        <ecNumber evidence="18">2.1.1.-</ecNumber>
        <ecNumber evidence="15 18">3.4.23.43</ecNumber>
    </recommendedName>
</protein>
<feature type="transmembrane region" description="Helical" evidence="19">
    <location>
        <begin position="231"/>
        <end position="257"/>
    </location>
</feature>
<dbReference type="EC" id="3.4.23.43" evidence="15 18"/>
<dbReference type="GO" id="GO:0032259">
    <property type="term" value="P:methylation"/>
    <property type="evidence" value="ECO:0007669"/>
    <property type="project" value="UniProtKB-KW"/>
</dbReference>
<feature type="transmembrane region" description="Helical" evidence="19">
    <location>
        <begin position="131"/>
        <end position="154"/>
    </location>
</feature>
<dbReference type="Pfam" id="PF06750">
    <property type="entry name" value="A24_N_bact"/>
    <property type="match status" value="1"/>
</dbReference>
<evidence type="ECO:0000256" key="15">
    <source>
        <dbReference type="ARBA" id="ARBA00067082"/>
    </source>
</evidence>
<keyword evidence="6 18" id="KW-0645">Protease</keyword>
<evidence type="ECO:0000256" key="7">
    <source>
        <dbReference type="ARBA" id="ARBA00022679"/>
    </source>
</evidence>
<dbReference type="GO" id="GO:0005886">
    <property type="term" value="C:plasma membrane"/>
    <property type="evidence" value="ECO:0007669"/>
    <property type="project" value="UniProtKB-SubCell"/>
</dbReference>
<dbReference type="PANTHER" id="PTHR30487">
    <property type="entry name" value="TYPE 4 PREPILIN-LIKE PROTEINS LEADER PEPTIDE-PROCESSING ENZYME"/>
    <property type="match status" value="1"/>
</dbReference>
<dbReference type="GO" id="GO:0006465">
    <property type="term" value="P:signal peptide processing"/>
    <property type="evidence" value="ECO:0007669"/>
    <property type="project" value="TreeGrafter"/>
</dbReference>
<dbReference type="FunFam" id="1.20.120.1220:FF:000001">
    <property type="entry name" value="Type 4 prepilin-like proteins leader peptide-processing enzyme"/>
    <property type="match status" value="1"/>
</dbReference>
<evidence type="ECO:0000256" key="3">
    <source>
        <dbReference type="ARBA" id="ARBA00022475"/>
    </source>
</evidence>
<organism evidence="22 23">
    <name type="scientific">Beggiatoa alba B18LD</name>
    <dbReference type="NCBI Taxonomy" id="395493"/>
    <lineage>
        <taxon>Bacteria</taxon>
        <taxon>Pseudomonadati</taxon>
        <taxon>Pseudomonadota</taxon>
        <taxon>Gammaproteobacteria</taxon>
        <taxon>Thiotrichales</taxon>
        <taxon>Thiotrichaceae</taxon>
        <taxon>Beggiatoa</taxon>
    </lineage>
</organism>
<evidence type="ECO:0000256" key="13">
    <source>
        <dbReference type="ARBA" id="ARBA00023268"/>
    </source>
</evidence>
<dbReference type="EC" id="2.1.1.-" evidence="18"/>
<keyword evidence="5 18" id="KW-0489">Methyltransferase</keyword>
<comment type="function">
    <text evidence="18">Plays an essential role in type IV pili and type II pseudopili formation by proteolytically removing the leader sequence from substrate proteins and subsequently monomethylating the alpha-amino group of the newly exposed N-terminal phenylalanine.</text>
</comment>
<evidence type="ECO:0000256" key="18">
    <source>
        <dbReference type="RuleBase" id="RU003794"/>
    </source>
</evidence>
<evidence type="ECO:0000256" key="17">
    <source>
        <dbReference type="RuleBase" id="RU003793"/>
    </source>
</evidence>
<reference evidence="22 23" key="1">
    <citation type="submission" date="2011-11" db="EMBL/GenBank/DDBJ databases">
        <title>Improved High-Quality Draft sequence of Beggiatoa alba B18lD.</title>
        <authorList>
            <consortium name="US DOE Joint Genome Institute"/>
            <person name="Lucas S."/>
            <person name="Han J."/>
            <person name="Lapidus A."/>
            <person name="Cheng J.-F."/>
            <person name="Goodwin L."/>
            <person name="Pitluck S."/>
            <person name="Peters L."/>
            <person name="Mikhailova N."/>
            <person name="Held B."/>
            <person name="Detter J.C."/>
            <person name="Han C."/>
            <person name="Tapia R."/>
            <person name="Land M."/>
            <person name="Hauser L."/>
            <person name="Kyrpides N."/>
            <person name="Ivanova N."/>
            <person name="Pagani I."/>
            <person name="Samuel K."/>
            <person name="Teske A."/>
            <person name="Mueller J."/>
            <person name="Woyke T."/>
        </authorList>
    </citation>
    <scope>NUCLEOTIDE SEQUENCE [LARGE SCALE GENOMIC DNA]</scope>
    <source>
        <strain evidence="22 23">B18LD</strain>
    </source>
</reference>
<evidence type="ECO:0000256" key="2">
    <source>
        <dbReference type="ARBA" id="ARBA00005801"/>
    </source>
</evidence>
<keyword evidence="12 19" id="KW-0472">Membrane</keyword>
<evidence type="ECO:0000256" key="5">
    <source>
        <dbReference type="ARBA" id="ARBA00022603"/>
    </source>
</evidence>
<evidence type="ECO:0000256" key="12">
    <source>
        <dbReference type="ARBA" id="ARBA00023136"/>
    </source>
</evidence>
<feature type="transmembrane region" description="Helical" evidence="19">
    <location>
        <begin position="160"/>
        <end position="179"/>
    </location>
</feature>
<dbReference type="GO" id="GO:0004190">
    <property type="term" value="F:aspartic-type endopeptidase activity"/>
    <property type="evidence" value="ECO:0007669"/>
    <property type="project" value="UniProtKB-EC"/>
</dbReference>
<evidence type="ECO:0000256" key="8">
    <source>
        <dbReference type="ARBA" id="ARBA00022691"/>
    </source>
</evidence>
<accession>I3CJL2</accession>